<dbReference type="AlphaFoldDB" id="S9UN99"/>
<name>S9UN99_9TRYP</name>
<accession>S9UN99</accession>
<protein>
    <submittedName>
        <fullName evidence="1">Uncharacterized protein</fullName>
    </submittedName>
</protein>
<dbReference type="EMBL" id="ATMH01011498">
    <property type="protein sequence ID" value="EPY16136.1"/>
    <property type="molecule type" value="Genomic_DNA"/>
</dbReference>
<sequence length="220" mass="23752">MKRFATDCIARQLPLAAAWHPRARLAGAAAADGQTTPLPDDVCRMADIGTSYHVVYDQKGNSTTASAVPPIQNMVCILDVPLAVWRAAQHAHGRPPDAQSSDDVSFLQIFAAHAAQCIGGAVRELACQHHHELFAAGPARGRGDLSCGEHEAWCRALATSVLRILEQSRSAAFVAEARRLILMPTDATERRAHQADGGRTERSVLQSVLLEKVKRCFSLS</sequence>
<organism evidence="1 2">
    <name type="scientific">Strigomonas culicis</name>
    <dbReference type="NCBI Taxonomy" id="28005"/>
    <lineage>
        <taxon>Eukaryota</taxon>
        <taxon>Discoba</taxon>
        <taxon>Euglenozoa</taxon>
        <taxon>Kinetoplastea</taxon>
        <taxon>Metakinetoplastina</taxon>
        <taxon>Trypanosomatida</taxon>
        <taxon>Trypanosomatidae</taxon>
        <taxon>Strigomonadinae</taxon>
        <taxon>Strigomonas</taxon>
    </lineage>
</organism>
<keyword evidence="2" id="KW-1185">Reference proteome</keyword>
<reference evidence="1 2" key="1">
    <citation type="journal article" date="2013" name="PLoS ONE">
        <title>Predicting the Proteins of Angomonas deanei, Strigomonas culicis and Their Respective Endosymbionts Reveals New Aspects of the Trypanosomatidae Family.</title>
        <authorList>
            <person name="Motta M.C."/>
            <person name="Martins A.C."/>
            <person name="de Souza S.S."/>
            <person name="Catta-Preta C.M."/>
            <person name="Silva R."/>
            <person name="Klein C.C."/>
            <person name="de Almeida L.G."/>
            <person name="de Lima Cunha O."/>
            <person name="Ciapina L.P."/>
            <person name="Brocchi M."/>
            <person name="Colabardini A.C."/>
            <person name="de Araujo Lima B."/>
            <person name="Machado C.R."/>
            <person name="de Almeida Soares C.M."/>
            <person name="Probst C.M."/>
            <person name="de Menezes C.B."/>
            <person name="Thompson C.E."/>
            <person name="Bartholomeu D.C."/>
            <person name="Gradia D.F."/>
            <person name="Pavoni D.P."/>
            <person name="Grisard E.C."/>
            <person name="Fantinatti-Garboggini F."/>
            <person name="Marchini F.K."/>
            <person name="Rodrigues-Luiz G.F."/>
            <person name="Wagner G."/>
            <person name="Goldman G.H."/>
            <person name="Fietto J.L."/>
            <person name="Elias M.C."/>
            <person name="Goldman M.H."/>
            <person name="Sagot M.F."/>
            <person name="Pereira M."/>
            <person name="Stoco P.H."/>
            <person name="de Mendonca-Neto R.P."/>
            <person name="Teixeira S.M."/>
            <person name="Maciel T.E."/>
            <person name="de Oliveira Mendes T.A."/>
            <person name="Urmenyi T.P."/>
            <person name="de Souza W."/>
            <person name="Schenkman S."/>
            <person name="de Vasconcelos A.T."/>
        </authorList>
    </citation>
    <scope>NUCLEOTIDE SEQUENCE [LARGE SCALE GENOMIC DNA]</scope>
</reference>
<gene>
    <name evidence="1" type="ORF">STCU_11530</name>
</gene>
<evidence type="ECO:0000313" key="2">
    <source>
        <dbReference type="Proteomes" id="UP000015354"/>
    </source>
</evidence>
<proteinExistence type="predicted"/>
<dbReference type="Proteomes" id="UP000015354">
    <property type="component" value="Unassembled WGS sequence"/>
</dbReference>
<evidence type="ECO:0000313" key="1">
    <source>
        <dbReference type="EMBL" id="EPY16136.1"/>
    </source>
</evidence>
<comment type="caution">
    <text evidence="1">The sequence shown here is derived from an EMBL/GenBank/DDBJ whole genome shotgun (WGS) entry which is preliminary data.</text>
</comment>